<protein>
    <submittedName>
        <fullName evidence="2">Zinc ribbon domain-containing protein</fullName>
    </submittedName>
</protein>
<dbReference type="EMBL" id="JACOPS010000003">
    <property type="protein sequence ID" value="MBC5728446.1"/>
    <property type="molecule type" value="Genomic_DNA"/>
</dbReference>
<comment type="caution">
    <text evidence="2">The sequence shown here is derived from an EMBL/GenBank/DDBJ whole genome shotgun (WGS) entry which is preliminary data.</text>
</comment>
<evidence type="ECO:0000313" key="3">
    <source>
        <dbReference type="Proteomes" id="UP000636755"/>
    </source>
</evidence>
<reference evidence="2 3" key="1">
    <citation type="submission" date="2020-08" db="EMBL/GenBank/DDBJ databases">
        <title>Genome public.</title>
        <authorList>
            <person name="Liu C."/>
            <person name="Sun Q."/>
        </authorList>
    </citation>
    <scope>NUCLEOTIDE SEQUENCE [LARGE SCALE GENOMIC DNA]</scope>
    <source>
        <strain evidence="2 3">NSJ-71</strain>
    </source>
</reference>
<sequence length="270" mass="29919">MNQLFVGAVSSGVPVGLIVTLVLIAAAAIAIAVAVYKIKHGIRQISRNMFGTDSFVQGINNQKREMSETPRSLQAMTGLCLPRIQRDFPEFDYDDYKQKSETVLRSYMNSIEEKNPKLLYGECSTALKDSVKSIITDLSNRGYKQNYDDIVIHRTEISRYTKDGATARILFVSSVGSYAYTTDAAGSVVYGSRDMKTQSVYETELVYIQNVDMVANGSEGLGINCPNCGAPIKSLGQKFCEYCGTGITEINIRAWKFSSIREQTNATRPY</sequence>
<dbReference type="InterPro" id="IPR032710">
    <property type="entry name" value="NTF2-like_dom_sf"/>
</dbReference>
<keyword evidence="1" id="KW-0472">Membrane</keyword>
<accession>A0ABR7HLX1</accession>
<feature type="transmembrane region" description="Helical" evidence="1">
    <location>
        <begin position="12"/>
        <end position="36"/>
    </location>
</feature>
<name>A0ABR7HLX1_9FIRM</name>
<keyword evidence="3" id="KW-1185">Reference proteome</keyword>
<organism evidence="2 3">
    <name type="scientific">Ruminococcus intestinalis</name>
    <dbReference type="NCBI Taxonomy" id="2763066"/>
    <lineage>
        <taxon>Bacteria</taxon>
        <taxon>Bacillati</taxon>
        <taxon>Bacillota</taxon>
        <taxon>Clostridia</taxon>
        <taxon>Eubacteriales</taxon>
        <taxon>Oscillospiraceae</taxon>
        <taxon>Ruminococcus</taxon>
    </lineage>
</organism>
<proteinExistence type="predicted"/>
<keyword evidence="1" id="KW-0812">Transmembrane</keyword>
<evidence type="ECO:0000256" key="1">
    <source>
        <dbReference type="SAM" id="Phobius"/>
    </source>
</evidence>
<dbReference type="Proteomes" id="UP000636755">
    <property type="component" value="Unassembled WGS sequence"/>
</dbReference>
<evidence type="ECO:0000313" key="2">
    <source>
        <dbReference type="EMBL" id="MBC5728446.1"/>
    </source>
</evidence>
<gene>
    <name evidence="2" type="ORF">H8R91_07920</name>
</gene>
<dbReference type="RefSeq" id="WP_186935543.1">
    <property type="nucleotide sequence ID" value="NZ_JACOPS010000003.1"/>
</dbReference>
<dbReference type="SUPFAM" id="SSF54427">
    <property type="entry name" value="NTF2-like"/>
    <property type="match status" value="1"/>
</dbReference>
<keyword evidence="1" id="KW-1133">Transmembrane helix</keyword>